<reference evidence="1 2" key="1">
    <citation type="submission" date="2021-06" db="EMBL/GenBank/DDBJ databases">
        <title>Caerostris extrusa draft genome.</title>
        <authorList>
            <person name="Kono N."/>
            <person name="Arakawa K."/>
        </authorList>
    </citation>
    <scope>NUCLEOTIDE SEQUENCE [LARGE SCALE GENOMIC DNA]</scope>
</reference>
<protein>
    <recommendedName>
        <fullName evidence="3">Reverse transcriptase zinc-binding domain-containing protein</fullName>
    </recommendedName>
</protein>
<gene>
    <name evidence="1" type="ORF">CEXT_386521</name>
</gene>
<dbReference type="Proteomes" id="UP001054945">
    <property type="component" value="Unassembled WGS sequence"/>
</dbReference>
<proteinExistence type="predicted"/>
<name>A0AAV4SKR1_CAEEX</name>
<evidence type="ECO:0000313" key="2">
    <source>
        <dbReference type="Proteomes" id="UP001054945"/>
    </source>
</evidence>
<sequence>MAEWQSRLHSTKGRDVFELYKEVKGKQNPRRLFPNQLVTGHGTIGTHQARLFNKSPSWQCGHPTEDRKHIIYQCTSMEQHWVQAPHSTTAPSP</sequence>
<comment type="caution">
    <text evidence="1">The sequence shown here is derived from an EMBL/GenBank/DDBJ whole genome shotgun (WGS) entry which is preliminary data.</text>
</comment>
<dbReference type="AlphaFoldDB" id="A0AAV4SKR1"/>
<accession>A0AAV4SKR1</accession>
<evidence type="ECO:0000313" key="1">
    <source>
        <dbReference type="EMBL" id="GIY33786.1"/>
    </source>
</evidence>
<keyword evidence="2" id="KW-1185">Reference proteome</keyword>
<organism evidence="1 2">
    <name type="scientific">Caerostris extrusa</name>
    <name type="common">Bark spider</name>
    <name type="synonym">Caerostris bankana</name>
    <dbReference type="NCBI Taxonomy" id="172846"/>
    <lineage>
        <taxon>Eukaryota</taxon>
        <taxon>Metazoa</taxon>
        <taxon>Ecdysozoa</taxon>
        <taxon>Arthropoda</taxon>
        <taxon>Chelicerata</taxon>
        <taxon>Arachnida</taxon>
        <taxon>Araneae</taxon>
        <taxon>Araneomorphae</taxon>
        <taxon>Entelegynae</taxon>
        <taxon>Araneoidea</taxon>
        <taxon>Araneidae</taxon>
        <taxon>Caerostris</taxon>
    </lineage>
</organism>
<evidence type="ECO:0008006" key="3">
    <source>
        <dbReference type="Google" id="ProtNLM"/>
    </source>
</evidence>
<dbReference type="EMBL" id="BPLR01009689">
    <property type="protein sequence ID" value="GIY33786.1"/>
    <property type="molecule type" value="Genomic_DNA"/>
</dbReference>